<reference evidence="1 2" key="1">
    <citation type="submission" date="2019-01" db="EMBL/GenBank/DDBJ databases">
        <title>Insights into ecological role of a new deltaproteobacterial order Candidatus Sinidesulfobacterales (Sva0485) by metagenomics and metatranscriptomics.</title>
        <authorList>
            <person name="Tan S."/>
            <person name="Liu J."/>
            <person name="Fang Y."/>
            <person name="Hedlund B."/>
            <person name="Lian Z.-H."/>
            <person name="Huang L.-Y."/>
            <person name="Li J.-T."/>
            <person name="Huang L.-N."/>
            <person name="Li W.-J."/>
            <person name="Jiang H.-C."/>
            <person name="Dong H.-L."/>
            <person name="Shu W.-S."/>
        </authorList>
    </citation>
    <scope>NUCLEOTIDE SEQUENCE [LARGE SCALE GENOMIC DNA]</scope>
    <source>
        <strain evidence="1">AP4</strain>
    </source>
</reference>
<protein>
    <submittedName>
        <fullName evidence="1">Uncharacterized protein</fullName>
    </submittedName>
</protein>
<gene>
    <name evidence="1" type="ORF">EVJ48_02760</name>
</gene>
<proteinExistence type="predicted"/>
<name>A0A520XFB8_9DELT</name>
<comment type="caution">
    <text evidence="1">The sequence shown here is derived from an EMBL/GenBank/DDBJ whole genome shotgun (WGS) entry which is preliminary data.</text>
</comment>
<accession>A0A520XFB8</accession>
<organism evidence="1 2">
    <name type="scientific">Candidatus Acidulodesulfobacterium acidiphilum</name>
    <dbReference type="NCBI Taxonomy" id="2597224"/>
    <lineage>
        <taxon>Bacteria</taxon>
        <taxon>Deltaproteobacteria</taxon>
        <taxon>Candidatus Acidulodesulfobacterales</taxon>
        <taxon>Candidatus Acidulodesulfobacterium</taxon>
    </lineage>
</organism>
<sequence length="177" mass="20008">MNKIIIKIFIFAFILFSANKVFALGIFNIPYNQSDSNFNKLAMRVYNSDSPYTYTSGAYTYNAIPITTTMSGCKLISIIRRTQGFPKPAYWAIENYKICNGNIAEVKNTNMAGRDNLPKGIKPVINNTIQEARQYGKATANYYGYRIIAKTGAYVGTVFVYVLNGIKLEAIYEDRRL</sequence>
<dbReference type="Proteomes" id="UP000322454">
    <property type="component" value="Unassembled WGS sequence"/>
</dbReference>
<evidence type="ECO:0000313" key="2">
    <source>
        <dbReference type="Proteomes" id="UP000322454"/>
    </source>
</evidence>
<dbReference type="AlphaFoldDB" id="A0A520XFB8"/>
<evidence type="ECO:0000313" key="1">
    <source>
        <dbReference type="EMBL" id="RZV39860.1"/>
    </source>
</evidence>
<dbReference type="EMBL" id="SHMQ01000005">
    <property type="protein sequence ID" value="RZV39860.1"/>
    <property type="molecule type" value="Genomic_DNA"/>
</dbReference>